<dbReference type="SUPFAM" id="SSF53098">
    <property type="entry name" value="Ribonuclease H-like"/>
    <property type="match status" value="1"/>
</dbReference>
<dbReference type="STRING" id="1123756.MGEO_07665"/>
<dbReference type="PANTHER" id="PTHR47515">
    <property type="entry name" value="LOW CALCIUM RESPONSE LOCUS PROTEIN T"/>
    <property type="match status" value="1"/>
</dbReference>
<evidence type="ECO:0000259" key="1">
    <source>
        <dbReference type="PROSITE" id="PS50994"/>
    </source>
</evidence>
<dbReference type="GO" id="GO:0015074">
    <property type="term" value="P:DNA integration"/>
    <property type="evidence" value="ECO:0007669"/>
    <property type="project" value="InterPro"/>
</dbReference>
<reference evidence="2 3" key="1">
    <citation type="submission" date="2014-03" db="EMBL/GenBank/DDBJ databases">
        <title>The draft genome sequence of Marivita geojedonensis KCTC 23882.</title>
        <authorList>
            <person name="Lai Q."/>
            <person name="Shao Z."/>
        </authorList>
    </citation>
    <scope>NUCLEOTIDE SEQUENCE [LARGE SCALE GENOMIC DNA]</scope>
    <source>
        <strain evidence="2 3">DPG-138</strain>
    </source>
</reference>
<dbReference type="InterPro" id="IPR012337">
    <property type="entry name" value="RNaseH-like_sf"/>
</dbReference>
<dbReference type="InterPro" id="IPR025948">
    <property type="entry name" value="HTH-like_dom"/>
</dbReference>
<proteinExistence type="predicted"/>
<keyword evidence="3" id="KW-1185">Reference proteome</keyword>
<dbReference type="Gene3D" id="3.30.420.10">
    <property type="entry name" value="Ribonuclease H-like superfamily/Ribonuclease H"/>
    <property type="match status" value="1"/>
</dbReference>
<protein>
    <submittedName>
        <fullName evidence="2">Integrase</fullName>
    </submittedName>
</protein>
<evidence type="ECO:0000313" key="3">
    <source>
        <dbReference type="Proteomes" id="UP000193926"/>
    </source>
</evidence>
<dbReference type="Pfam" id="PF13276">
    <property type="entry name" value="HTH_21"/>
    <property type="match status" value="1"/>
</dbReference>
<dbReference type="EMBL" id="JFKC01000005">
    <property type="protein sequence ID" value="OSQ51347.1"/>
    <property type="molecule type" value="Genomic_DNA"/>
</dbReference>
<dbReference type="NCBIfam" id="NF033516">
    <property type="entry name" value="transpos_IS3"/>
    <property type="match status" value="1"/>
</dbReference>
<dbReference type="PROSITE" id="PS50994">
    <property type="entry name" value="INTEGRASE"/>
    <property type="match status" value="1"/>
</dbReference>
<dbReference type="InterPro" id="IPR048020">
    <property type="entry name" value="Transpos_IS3"/>
</dbReference>
<name>A0A1X4NM00_9RHOB</name>
<evidence type="ECO:0000313" key="2">
    <source>
        <dbReference type="EMBL" id="OSQ51347.1"/>
    </source>
</evidence>
<accession>A0A1X4NM00</accession>
<dbReference type="GO" id="GO:0003676">
    <property type="term" value="F:nucleic acid binding"/>
    <property type="evidence" value="ECO:0007669"/>
    <property type="project" value="InterPro"/>
</dbReference>
<sequence>MRRELSVSERCACRTLGQHRSTQRKVPQSRADEDQLTNDIMELTRLYGRYGYRMVTGLLNNAGWHVNHKRVERIWRREGLKVPQKQQKKGRLWLNDGSCVRLRPERPNHVWSYDFVQDRTHDGRVYRTLNIIDEYTREALMIRVDRKLNSTDVLDALTDLFILHGPPEYIRSDNGPEFIAKKVRDWIAAVGAKTAYIEPGSPWENGYCESFNARFRDELLNGEIFYSLREAKILIEQWRVHYNTVRPHSALGYRPPAPESIVPMDQRPTMH</sequence>
<dbReference type="AlphaFoldDB" id="A0A1X4NM00"/>
<organism evidence="2 3">
    <name type="scientific">Marivita geojedonensis</name>
    <dbReference type="NCBI Taxonomy" id="1123756"/>
    <lineage>
        <taxon>Bacteria</taxon>
        <taxon>Pseudomonadati</taxon>
        <taxon>Pseudomonadota</taxon>
        <taxon>Alphaproteobacteria</taxon>
        <taxon>Rhodobacterales</taxon>
        <taxon>Roseobacteraceae</taxon>
        <taxon>Marivita</taxon>
    </lineage>
</organism>
<dbReference type="InterPro" id="IPR001584">
    <property type="entry name" value="Integrase_cat-core"/>
</dbReference>
<comment type="caution">
    <text evidence="2">The sequence shown here is derived from an EMBL/GenBank/DDBJ whole genome shotgun (WGS) entry which is preliminary data.</text>
</comment>
<gene>
    <name evidence="2" type="ORF">MGEO_07665</name>
</gene>
<dbReference type="PANTHER" id="PTHR47515:SF1">
    <property type="entry name" value="BLR2054 PROTEIN"/>
    <property type="match status" value="1"/>
</dbReference>
<dbReference type="InterPro" id="IPR036397">
    <property type="entry name" value="RNaseH_sf"/>
</dbReference>
<dbReference type="Proteomes" id="UP000193926">
    <property type="component" value="Unassembled WGS sequence"/>
</dbReference>
<dbReference type="Pfam" id="PF13683">
    <property type="entry name" value="rve_3"/>
    <property type="match status" value="1"/>
</dbReference>
<feature type="domain" description="Integrase catalytic" evidence="1">
    <location>
        <begin position="103"/>
        <end position="263"/>
    </location>
</feature>